<evidence type="ECO:0000256" key="1">
    <source>
        <dbReference type="ARBA" id="ARBA00005690"/>
    </source>
</evidence>
<feature type="region of interest" description="Disordered" evidence="6">
    <location>
        <begin position="501"/>
        <end position="561"/>
    </location>
</feature>
<dbReference type="Proteomes" id="UP001341840">
    <property type="component" value="Unassembled WGS sequence"/>
</dbReference>
<feature type="domain" description="Replication protein A 70 kDa DNA-binding subunit B/D first OB fold" evidence="7">
    <location>
        <begin position="30"/>
        <end position="133"/>
    </location>
</feature>
<keyword evidence="4" id="KW-0862">Zinc</keyword>
<keyword evidence="2" id="KW-0479">Metal-binding</keyword>
<evidence type="ECO:0000256" key="6">
    <source>
        <dbReference type="SAM" id="MobiDB-lite"/>
    </source>
</evidence>
<dbReference type="InterPro" id="IPR047192">
    <property type="entry name" value="Euk_RPA1_DBD_C"/>
</dbReference>
<dbReference type="CDD" id="cd04481">
    <property type="entry name" value="RPA1_DBD_B_like"/>
    <property type="match status" value="1"/>
</dbReference>
<feature type="compositionally biased region" description="Basic residues" evidence="6">
    <location>
        <begin position="551"/>
        <end position="561"/>
    </location>
</feature>
<dbReference type="Pfam" id="PF08646">
    <property type="entry name" value="Rep_fac-A_C"/>
    <property type="match status" value="1"/>
</dbReference>
<comment type="similarity">
    <text evidence="1">Belongs to the replication factor A protein 1 family.</text>
</comment>
<feature type="domain" description="Replication factor A C-terminal" evidence="8">
    <location>
        <begin position="333"/>
        <end position="441"/>
    </location>
</feature>
<dbReference type="PANTHER" id="PTHR47165">
    <property type="entry name" value="OS03G0429900 PROTEIN"/>
    <property type="match status" value="1"/>
</dbReference>
<dbReference type="InterPro" id="IPR012340">
    <property type="entry name" value="NA-bd_OB-fold"/>
</dbReference>
<sequence>MESHKITIHKLDYEERMAQARAVVVGNLHHDKVADVNASKLEWNLVVGIVRMYECPLPSNPSDFYQVDMILQDSEGDRIQCSIPKQTFCFFKTLLQEFGTYNMRDFIVQNPGRGVRTTSHRFKLSFYQKTSVQRLSTQTFPFSPIRITPFTGVVAMTEARQFHLIDCIGHVVGKEDVFDMVTRNGDASKRMAVYLQDIEGRKMKCTLFGSEMISQFHSFLQRDNVEPVVMVAQLFKPNFYLDETSIQSTFNSSQILFNPEYPEVMQFRERLLALGDLASQGIADVPTQSQNSVSMELSGGSINVETIESVLNMNEEKHCWVMGKMVSFDCEVKGWYYASCRNCYKKVDDSKNVYKCTTCGQIGSKPMLKYRLNVIITDGTGCITVLLWNSETTTVLGKTARDVKDSEPDLHPTSYAKVFDCLMERKILLKISIERKNISNVDPVYTVLKVSDDPAFIEMYSSQRSNIYEPEVSTSTGAASFGGVDADFYLGGSAVVSLSKDSISESNDGEGDGLETPSKGKAVVEENAGNGVFTSPCDVNGSSNKQEIKISRRGNTKRKMD</sequence>
<dbReference type="PANTHER" id="PTHR47165:SF4">
    <property type="entry name" value="OS03G0429900 PROTEIN"/>
    <property type="match status" value="1"/>
</dbReference>
<name>A0ABU6YZJ1_9FABA</name>
<evidence type="ECO:0000313" key="9">
    <source>
        <dbReference type="EMBL" id="MED6215772.1"/>
    </source>
</evidence>
<evidence type="ECO:0000256" key="3">
    <source>
        <dbReference type="ARBA" id="ARBA00022771"/>
    </source>
</evidence>
<dbReference type="CDD" id="cd04480">
    <property type="entry name" value="RPA1_DBD_A_like"/>
    <property type="match status" value="1"/>
</dbReference>
<dbReference type="SUPFAM" id="SSF50249">
    <property type="entry name" value="Nucleic acid-binding proteins"/>
    <property type="match status" value="3"/>
</dbReference>
<evidence type="ECO:0000259" key="8">
    <source>
        <dbReference type="Pfam" id="PF08646"/>
    </source>
</evidence>
<dbReference type="EMBL" id="JASCZI010271863">
    <property type="protein sequence ID" value="MED6215772.1"/>
    <property type="molecule type" value="Genomic_DNA"/>
</dbReference>
<evidence type="ECO:0000256" key="5">
    <source>
        <dbReference type="ARBA" id="ARBA00023125"/>
    </source>
</evidence>
<gene>
    <name evidence="9" type="ORF">PIB30_117364</name>
</gene>
<dbReference type="CDD" id="cd04476">
    <property type="entry name" value="RPA1_DBD_C"/>
    <property type="match status" value="1"/>
</dbReference>
<evidence type="ECO:0000259" key="7">
    <source>
        <dbReference type="Pfam" id="PF02721"/>
    </source>
</evidence>
<keyword evidence="3" id="KW-0863">Zinc-finger</keyword>
<accession>A0ABU6YZJ1</accession>
<dbReference type="InterPro" id="IPR003871">
    <property type="entry name" value="RFA1B/D_OB_1st"/>
</dbReference>
<organism evidence="9 10">
    <name type="scientific">Stylosanthes scabra</name>
    <dbReference type="NCBI Taxonomy" id="79078"/>
    <lineage>
        <taxon>Eukaryota</taxon>
        <taxon>Viridiplantae</taxon>
        <taxon>Streptophyta</taxon>
        <taxon>Embryophyta</taxon>
        <taxon>Tracheophyta</taxon>
        <taxon>Spermatophyta</taxon>
        <taxon>Magnoliopsida</taxon>
        <taxon>eudicotyledons</taxon>
        <taxon>Gunneridae</taxon>
        <taxon>Pentapetalae</taxon>
        <taxon>rosids</taxon>
        <taxon>fabids</taxon>
        <taxon>Fabales</taxon>
        <taxon>Fabaceae</taxon>
        <taxon>Papilionoideae</taxon>
        <taxon>50 kb inversion clade</taxon>
        <taxon>dalbergioids sensu lato</taxon>
        <taxon>Dalbergieae</taxon>
        <taxon>Pterocarpus clade</taxon>
        <taxon>Stylosanthes</taxon>
    </lineage>
</organism>
<dbReference type="Pfam" id="PF02721">
    <property type="entry name" value="DUF223"/>
    <property type="match status" value="1"/>
</dbReference>
<reference evidence="9 10" key="1">
    <citation type="journal article" date="2023" name="Plants (Basel)">
        <title>Bridging the Gap: Combining Genomics and Transcriptomics Approaches to Understand Stylosanthes scabra, an Orphan Legume from the Brazilian Caatinga.</title>
        <authorList>
            <person name="Ferreira-Neto J.R.C."/>
            <person name="da Silva M.D."/>
            <person name="Binneck E."/>
            <person name="de Melo N.F."/>
            <person name="da Silva R.H."/>
            <person name="de Melo A.L.T.M."/>
            <person name="Pandolfi V."/>
            <person name="Bustamante F.O."/>
            <person name="Brasileiro-Vidal A.C."/>
            <person name="Benko-Iseppon A.M."/>
        </authorList>
    </citation>
    <scope>NUCLEOTIDE SEQUENCE [LARGE SCALE GENOMIC DNA]</scope>
    <source>
        <tissue evidence="9">Leaves</tissue>
    </source>
</reference>
<keyword evidence="5" id="KW-0238">DNA-binding</keyword>
<dbReference type="InterPro" id="IPR013955">
    <property type="entry name" value="Rep_factor-A_C"/>
</dbReference>
<comment type="caution">
    <text evidence="9">The sequence shown here is derived from an EMBL/GenBank/DDBJ whole genome shotgun (WGS) entry which is preliminary data.</text>
</comment>
<proteinExistence type="inferred from homology"/>
<protein>
    <recommendedName>
        <fullName evidence="11">Replication factor A C-terminal domain-containing protein</fullName>
    </recommendedName>
</protein>
<evidence type="ECO:0008006" key="11">
    <source>
        <dbReference type="Google" id="ProtNLM"/>
    </source>
</evidence>
<evidence type="ECO:0000256" key="4">
    <source>
        <dbReference type="ARBA" id="ARBA00022833"/>
    </source>
</evidence>
<evidence type="ECO:0000256" key="2">
    <source>
        <dbReference type="ARBA" id="ARBA00022723"/>
    </source>
</evidence>
<evidence type="ECO:0000313" key="10">
    <source>
        <dbReference type="Proteomes" id="UP001341840"/>
    </source>
</evidence>
<keyword evidence="10" id="KW-1185">Reference proteome</keyword>
<dbReference type="Gene3D" id="2.40.50.140">
    <property type="entry name" value="Nucleic acid-binding proteins"/>
    <property type="match status" value="3"/>
</dbReference>